<comment type="caution">
    <text evidence="2">The sequence shown here is derived from an EMBL/GenBank/DDBJ whole genome shotgun (WGS) entry which is preliminary data.</text>
</comment>
<feature type="region of interest" description="Disordered" evidence="1">
    <location>
        <begin position="143"/>
        <end position="172"/>
    </location>
</feature>
<sequence>CNASASVRSNTATLAAPPSPTPVVATSRTAATTSGPLPSGSNTLKPNVSSKALPSCAMASRDRPMGRARVPGGGDVVTLEATSSLQVARCTVTFSPGAPSSPKAACMAAAKRERGRWCCGDETSEPVKDAHLTGHAADVAVDPSAWQRSCGQDGGGDGDGSSKQATYTSTGI</sequence>
<reference evidence="2" key="1">
    <citation type="journal article" date="2021" name="Proc. Natl. Acad. Sci. U.S.A.">
        <title>Three genomes in the algal genus Volvox reveal the fate of a haploid sex-determining region after a transition to homothallism.</title>
        <authorList>
            <person name="Yamamoto K."/>
            <person name="Hamaji T."/>
            <person name="Kawai-Toyooka H."/>
            <person name="Matsuzaki R."/>
            <person name="Takahashi F."/>
            <person name="Nishimura Y."/>
            <person name="Kawachi M."/>
            <person name="Noguchi H."/>
            <person name="Minakuchi Y."/>
            <person name="Umen J.G."/>
            <person name="Toyoda A."/>
            <person name="Nozaki H."/>
        </authorList>
    </citation>
    <scope>NUCLEOTIDE SEQUENCE</scope>
    <source>
        <strain evidence="2">NIES-3786</strain>
    </source>
</reference>
<feature type="compositionally biased region" description="Low complexity" evidence="1">
    <location>
        <begin position="11"/>
        <end position="34"/>
    </location>
</feature>
<name>A0A8J4CP86_9CHLO</name>
<feature type="non-terminal residue" evidence="2">
    <location>
        <position position="1"/>
    </location>
</feature>
<evidence type="ECO:0000313" key="2">
    <source>
        <dbReference type="EMBL" id="GIL86253.1"/>
    </source>
</evidence>
<gene>
    <name evidence="2" type="ORF">Vretifemale_14629</name>
</gene>
<evidence type="ECO:0000256" key="1">
    <source>
        <dbReference type="SAM" id="MobiDB-lite"/>
    </source>
</evidence>
<feature type="compositionally biased region" description="Polar residues" evidence="1">
    <location>
        <begin position="161"/>
        <end position="172"/>
    </location>
</feature>
<dbReference type="AlphaFoldDB" id="A0A8J4CP86"/>
<organism evidence="2 3">
    <name type="scientific">Volvox reticuliferus</name>
    <dbReference type="NCBI Taxonomy" id="1737510"/>
    <lineage>
        <taxon>Eukaryota</taxon>
        <taxon>Viridiplantae</taxon>
        <taxon>Chlorophyta</taxon>
        <taxon>core chlorophytes</taxon>
        <taxon>Chlorophyceae</taxon>
        <taxon>CS clade</taxon>
        <taxon>Chlamydomonadales</taxon>
        <taxon>Volvocaceae</taxon>
        <taxon>Volvox</taxon>
    </lineage>
</organism>
<feature type="compositionally biased region" description="Polar residues" evidence="1">
    <location>
        <begin position="1"/>
        <end position="10"/>
    </location>
</feature>
<protein>
    <submittedName>
        <fullName evidence="2">Uncharacterized protein</fullName>
    </submittedName>
</protein>
<feature type="region of interest" description="Disordered" evidence="1">
    <location>
        <begin position="1"/>
        <end position="51"/>
    </location>
</feature>
<proteinExistence type="predicted"/>
<keyword evidence="3" id="KW-1185">Reference proteome</keyword>
<evidence type="ECO:0000313" key="3">
    <source>
        <dbReference type="Proteomes" id="UP000747110"/>
    </source>
</evidence>
<dbReference type="Proteomes" id="UP000747110">
    <property type="component" value="Unassembled WGS sequence"/>
</dbReference>
<accession>A0A8J4CP86</accession>
<dbReference type="EMBL" id="BNCP01000035">
    <property type="protein sequence ID" value="GIL86253.1"/>
    <property type="molecule type" value="Genomic_DNA"/>
</dbReference>
<feature type="compositionally biased region" description="Polar residues" evidence="1">
    <location>
        <begin position="35"/>
        <end position="51"/>
    </location>
</feature>